<comment type="caution">
    <text evidence="5">The sequence shown here is derived from an EMBL/GenBank/DDBJ whole genome shotgun (WGS) entry which is preliminary data.</text>
</comment>
<dbReference type="GO" id="GO:0003677">
    <property type="term" value="F:DNA binding"/>
    <property type="evidence" value="ECO:0007669"/>
    <property type="project" value="InterPro"/>
</dbReference>
<dbReference type="PROSITE" id="PS00676">
    <property type="entry name" value="SIGMA54_INTERACT_2"/>
    <property type="match status" value="1"/>
</dbReference>
<evidence type="ECO:0000256" key="3">
    <source>
        <dbReference type="ARBA" id="ARBA00022840"/>
    </source>
</evidence>
<dbReference type="Proteomes" id="UP000249542">
    <property type="component" value="Unassembled WGS sequence"/>
</dbReference>
<feature type="domain" description="AAA+ ATPase" evidence="4">
    <location>
        <begin position="213"/>
        <end position="396"/>
    </location>
</feature>
<keyword evidence="6" id="KW-1185">Reference proteome</keyword>
<dbReference type="Pfam" id="PF13541">
    <property type="entry name" value="ChlI"/>
    <property type="match status" value="1"/>
</dbReference>
<dbReference type="SUPFAM" id="SSF54211">
    <property type="entry name" value="Ribosomal protein S5 domain 2-like"/>
    <property type="match status" value="1"/>
</dbReference>
<dbReference type="InterPro" id="IPR025158">
    <property type="entry name" value="Mg_chelat-rel_C"/>
</dbReference>
<proteinExistence type="inferred from homology"/>
<dbReference type="AlphaFoldDB" id="A0A2W7IIP4"/>
<accession>A0A2W7IIP4</accession>
<keyword evidence="2" id="KW-0547">Nucleotide-binding</keyword>
<dbReference type="SUPFAM" id="SSF52540">
    <property type="entry name" value="P-loop containing nucleoside triphosphate hydrolases"/>
    <property type="match status" value="1"/>
</dbReference>
<dbReference type="InterPro" id="IPR001208">
    <property type="entry name" value="MCM_dom"/>
</dbReference>
<organism evidence="5 6">
    <name type="scientific">Mesonia algae</name>
    <dbReference type="NCBI Taxonomy" id="213248"/>
    <lineage>
        <taxon>Bacteria</taxon>
        <taxon>Pseudomonadati</taxon>
        <taxon>Bacteroidota</taxon>
        <taxon>Flavobacteriia</taxon>
        <taxon>Flavobacteriales</taxon>
        <taxon>Flavobacteriaceae</taxon>
        <taxon>Mesonia</taxon>
    </lineage>
</organism>
<dbReference type="PRINTS" id="PR01657">
    <property type="entry name" value="MCMFAMILY"/>
</dbReference>
<dbReference type="Pfam" id="PF13335">
    <property type="entry name" value="Mg_chelatase_C"/>
    <property type="match status" value="1"/>
</dbReference>
<evidence type="ECO:0000313" key="5">
    <source>
        <dbReference type="EMBL" id="PZW39187.1"/>
    </source>
</evidence>
<sequence>MLVKVYGSAVFGVEATTITVEVNIDKGIGYHLVGLPDNAIRESSFRIAAALQNNSYKLPGKKITVNMAPADLRKEGSAYDMTLALGILAASSQIKAPKIEEYIIMGELSLDGSLQPIKGALPIAIKAKQEGFKGFILPKQNAKEGAIVSGLDVYGVENITEVIEFFDQGKKLEPTIVNTREEFYQNLKHPEFDFADVKGQESIKRCMEIAAAGGHNIILIGPPGSGKTMLAKRLPSILPPMTLHEALETTKIHSVVGKVRENVGLMAERPFRSPHHTISDVALVGGGAYPQPGEISLSHNGILFLDELPEFKRSVLEVMRQPLEDREVTISRAKFTVTYPSSFMLVASMNPSPGGYFNDPDAPVTSSPAEMQRYLSKISGPLLDRIDIHIEVTPVPFEKLSDERRGESSVKIRERVTKARENQTLRFKDIEHIHYNAQMGVRQIREFCKLDEASKQLLKTAMERLNLSARAYDRILKVSRTIADLENSEKINGEHISEAIQYRSLDRDGWLG</sequence>
<dbReference type="InterPro" id="IPR020568">
    <property type="entry name" value="Ribosomal_Su5_D2-typ_SF"/>
</dbReference>
<keyword evidence="3" id="KW-0067">ATP-binding</keyword>
<dbReference type="PANTHER" id="PTHR32039">
    <property type="entry name" value="MAGNESIUM-CHELATASE SUBUNIT CHLI"/>
    <property type="match status" value="1"/>
</dbReference>
<dbReference type="PANTHER" id="PTHR32039:SF7">
    <property type="entry name" value="COMPETENCE PROTEIN COMM"/>
    <property type="match status" value="1"/>
</dbReference>
<gene>
    <name evidence="5" type="ORF">LX95_02329</name>
</gene>
<evidence type="ECO:0000256" key="2">
    <source>
        <dbReference type="ARBA" id="ARBA00022741"/>
    </source>
</evidence>
<dbReference type="Gene3D" id="3.30.230.10">
    <property type="match status" value="1"/>
</dbReference>
<dbReference type="InterPro" id="IPR000523">
    <property type="entry name" value="Mg_chelatse_chII-like_cat_dom"/>
</dbReference>
<dbReference type="InterPro" id="IPR014721">
    <property type="entry name" value="Ribsml_uS5_D2-typ_fold_subgr"/>
</dbReference>
<evidence type="ECO:0000313" key="6">
    <source>
        <dbReference type="Proteomes" id="UP000249542"/>
    </source>
</evidence>
<reference evidence="5 6" key="1">
    <citation type="submission" date="2018-06" db="EMBL/GenBank/DDBJ databases">
        <title>Genomic Encyclopedia of Archaeal and Bacterial Type Strains, Phase II (KMG-II): from individual species to whole genera.</title>
        <authorList>
            <person name="Goeker M."/>
        </authorList>
    </citation>
    <scope>NUCLEOTIDE SEQUENCE [LARGE SCALE GENOMIC DNA]</scope>
    <source>
        <strain evidence="5 6">DSM 15361</strain>
    </source>
</reference>
<dbReference type="InterPro" id="IPR027417">
    <property type="entry name" value="P-loop_NTPase"/>
</dbReference>
<evidence type="ECO:0000256" key="1">
    <source>
        <dbReference type="ARBA" id="ARBA00006354"/>
    </source>
</evidence>
<name>A0A2W7IIP4_9FLAO</name>
<dbReference type="RefSeq" id="WP_111541606.1">
    <property type="nucleotide sequence ID" value="NZ_QKYV01000006.1"/>
</dbReference>
<dbReference type="SMART" id="SM00382">
    <property type="entry name" value="AAA"/>
    <property type="match status" value="1"/>
</dbReference>
<dbReference type="InterPro" id="IPR025943">
    <property type="entry name" value="Sigma_54_int_dom_ATP-bd_2"/>
</dbReference>
<dbReference type="EMBL" id="QKYV01000006">
    <property type="protein sequence ID" value="PZW39187.1"/>
    <property type="molecule type" value="Genomic_DNA"/>
</dbReference>
<dbReference type="InterPro" id="IPR003593">
    <property type="entry name" value="AAA+_ATPase"/>
</dbReference>
<protein>
    <submittedName>
        <fullName evidence="5">Magnesium chelatase family protein</fullName>
    </submittedName>
</protein>
<evidence type="ECO:0000259" key="4">
    <source>
        <dbReference type="SMART" id="SM00382"/>
    </source>
</evidence>
<dbReference type="GO" id="GO:0005524">
    <property type="term" value="F:ATP binding"/>
    <property type="evidence" value="ECO:0007669"/>
    <property type="project" value="UniProtKB-KW"/>
</dbReference>
<dbReference type="Gene3D" id="3.40.50.300">
    <property type="entry name" value="P-loop containing nucleotide triphosphate hydrolases"/>
    <property type="match status" value="1"/>
</dbReference>
<dbReference type="NCBIfam" id="TIGR00368">
    <property type="entry name" value="YifB family Mg chelatase-like AAA ATPase"/>
    <property type="match status" value="1"/>
</dbReference>
<dbReference type="Pfam" id="PF01078">
    <property type="entry name" value="Mg_chelatase"/>
    <property type="match status" value="1"/>
</dbReference>
<comment type="similarity">
    <text evidence="1">Belongs to the Mg-chelatase subunits D/I family. ComM subfamily.</text>
</comment>
<dbReference type="InterPro" id="IPR045006">
    <property type="entry name" value="CHLI-like"/>
</dbReference>
<dbReference type="InterPro" id="IPR004482">
    <property type="entry name" value="Mg_chelat-rel"/>
</dbReference>